<sequence>MLMGCAHNLKLNEAQASPSLLRKIFSGKAAVLICLGIFWAQTSALDTFVLRDPVSNYVTGTMTIHSEEHIVDVHVRSGVYSSDTIFDYRHGYIATRLFSRNACFIMKIKKEYIPELREIGRLAFERETMKDVYSPNNVWAQFQDGSSWVGHLKDWVLYGKHIENLCTGLPLYKLVATEAPVNVDNCASAGIPSILGIKICEQLIAAGS</sequence>
<evidence type="ECO:0000313" key="8">
    <source>
        <dbReference type="Ensembl" id="ENSCMUP00000032252.1"/>
    </source>
</evidence>
<comment type="subcellular location">
    <subcellularLocation>
        <location evidence="1">Secreted</location>
    </subcellularLocation>
</comment>
<protein>
    <recommendedName>
        <fullName evidence="5">Gastrokine-2</fullName>
    </recommendedName>
    <alternativeName>
        <fullName evidence="6">Blottin</fullName>
    </alternativeName>
</protein>
<reference evidence="9" key="1">
    <citation type="submission" date="2019-10" db="EMBL/GenBank/DDBJ databases">
        <title>Corvus moneduloides (New Caledonian crow) genome, bCorMon1, primary haplotype.</title>
        <authorList>
            <person name="Rutz C."/>
            <person name="Fungtammasan C."/>
            <person name="Mountcastle J."/>
            <person name="Formenti G."/>
            <person name="Chow W."/>
            <person name="Howe K."/>
            <person name="Steele M.P."/>
            <person name="Fernandes J."/>
            <person name="Gilbert M.T.P."/>
            <person name="Fedrigo O."/>
            <person name="Jarvis E.D."/>
            <person name="Gemmell N."/>
        </authorList>
    </citation>
    <scope>NUCLEOTIDE SEQUENCE [LARGE SCALE GENOMIC DNA]</scope>
</reference>
<dbReference type="GO" id="GO:0005576">
    <property type="term" value="C:extracellular region"/>
    <property type="evidence" value="ECO:0007669"/>
    <property type="project" value="UniProtKB-SubCell"/>
</dbReference>
<organism evidence="8 9">
    <name type="scientific">Corvus moneduloides</name>
    <name type="common">New Caledonian crow</name>
    <dbReference type="NCBI Taxonomy" id="1196302"/>
    <lineage>
        <taxon>Eukaryota</taxon>
        <taxon>Metazoa</taxon>
        <taxon>Chordata</taxon>
        <taxon>Craniata</taxon>
        <taxon>Vertebrata</taxon>
        <taxon>Euteleostomi</taxon>
        <taxon>Archelosauria</taxon>
        <taxon>Archosauria</taxon>
        <taxon>Dinosauria</taxon>
        <taxon>Saurischia</taxon>
        <taxon>Theropoda</taxon>
        <taxon>Coelurosauria</taxon>
        <taxon>Aves</taxon>
        <taxon>Neognathae</taxon>
        <taxon>Neoaves</taxon>
        <taxon>Telluraves</taxon>
        <taxon>Australaves</taxon>
        <taxon>Passeriformes</taxon>
        <taxon>Corvoidea</taxon>
        <taxon>Corvidae</taxon>
        <taxon>Corvus</taxon>
    </lineage>
</organism>
<evidence type="ECO:0000256" key="2">
    <source>
        <dbReference type="ARBA" id="ARBA00022525"/>
    </source>
</evidence>
<evidence type="ECO:0000259" key="7">
    <source>
        <dbReference type="PROSITE" id="PS50869"/>
    </source>
</evidence>
<dbReference type="AlphaFoldDB" id="A0A8U7NXH9"/>
<dbReference type="Proteomes" id="UP000694553">
    <property type="component" value="Unassembled WGS sequence"/>
</dbReference>
<evidence type="ECO:0000313" key="9">
    <source>
        <dbReference type="Proteomes" id="UP000694553"/>
    </source>
</evidence>
<dbReference type="PANTHER" id="PTHR16483">
    <property type="entry name" value="GASTROKINE 1"/>
    <property type="match status" value="1"/>
</dbReference>
<keyword evidence="3" id="KW-0732">Signal</keyword>
<dbReference type="InterPro" id="IPR051772">
    <property type="entry name" value="Gastrokine"/>
</dbReference>
<reference evidence="8" key="2">
    <citation type="submission" date="2025-08" db="UniProtKB">
        <authorList>
            <consortium name="Ensembl"/>
        </authorList>
    </citation>
    <scope>IDENTIFICATION</scope>
</reference>
<gene>
    <name evidence="8" type="primary">GKN2</name>
</gene>
<dbReference type="Pfam" id="PF04089">
    <property type="entry name" value="BRICHOS"/>
    <property type="match status" value="1"/>
</dbReference>
<evidence type="ECO:0000256" key="5">
    <source>
        <dbReference type="ARBA" id="ARBA00070177"/>
    </source>
</evidence>
<dbReference type="PROSITE" id="PS50869">
    <property type="entry name" value="BRICHOS"/>
    <property type="match status" value="1"/>
</dbReference>
<dbReference type="SMART" id="SM01039">
    <property type="entry name" value="BRICHOS"/>
    <property type="match status" value="1"/>
</dbReference>
<feature type="domain" description="BRICHOS" evidence="7">
    <location>
        <begin position="76"/>
        <end position="174"/>
    </location>
</feature>
<evidence type="ECO:0000256" key="1">
    <source>
        <dbReference type="ARBA" id="ARBA00004613"/>
    </source>
</evidence>
<accession>A0A8U7NXH9</accession>
<keyword evidence="2" id="KW-0964">Secreted</keyword>
<evidence type="ECO:0000256" key="6">
    <source>
        <dbReference type="ARBA" id="ARBA00079996"/>
    </source>
</evidence>
<dbReference type="FunFam" id="3.30.390.150:FF:000004">
    <property type="entry name" value="Gastrokine 2"/>
    <property type="match status" value="1"/>
</dbReference>
<keyword evidence="4" id="KW-1015">Disulfide bond</keyword>
<dbReference type="InterPro" id="IPR007084">
    <property type="entry name" value="BRICHOS_dom"/>
</dbReference>
<name>A0A8U7NXH9_CORMO</name>
<dbReference type="Gene3D" id="3.30.390.150">
    <property type="match status" value="1"/>
</dbReference>
<dbReference type="Ensembl" id="ENSCMUT00000033995.1">
    <property type="protein sequence ID" value="ENSCMUP00000032252.1"/>
    <property type="gene ID" value="ENSCMUG00000003573.2"/>
</dbReference>
<reference evidence="8" key="3">
    <citation type="submission" date="2025-09" db="UniProtKB">
        <authorList>
            <consortium name="Ensembl"/>
        </authorList>
    </citation>
    <scope>IDENTIFICATION</scope>
</reference>
<dbReference type="OMA" id="LGFFWSP"/>
<proteinExistence type="predicted"/>
<evidence type="ECO:0000256" key="3">
    <source>
        <dbReference type="ARBA" id="ARBA00022729"/>
    </source>
</evidence>
<evidence type="ECO:0000256" key="4">
    <source>
        <dbReference type="ARBA" id="ARBA00023157"/>
    </source>
</evidence>
<keyword evidence="9" id="KW-1185">Reference proteome</keyword>